<gene>
    <name evidence="2" type="ORF">GCM10025865_27200</name>
</gene>
<sequence length="291" mass="30329">MTNLSTRTLDVPGATLTYDVRSPEADDDRPPLLMIGQPMDASGFATLASHLSDRTVVTYDPRGLGRSTRSDGEVTHSPTQQADDLHLLVGELALGPVVLFGSSGGAVTGLDLVARYPGDVLAFVAHEPPLLPVLPDAANAAAAMDRVEATYREKGWGHGMAAFITLTAQQGELPEEFGAAPPDPAMFGMPAEDDGDRSDPLLSGASSAVTSFRPDVAALEGASTRLVIAAGEESEGTITWRTSAALADLLGQDLTVFPSHHGGFLGGEFGQQGKPAEFAARLRDVLALLEA</sequence>
<evidence type="ECO:0000259" key="1">
    <source>
        <dbReference type="Pfam" id="PF00561"/>
    </source>
</evidence>
<organism evidence="2 3">
    <name type="scientific">Paraoerskovia sediminicola</name>
    <dbReference type="NCBI Taxonomy" id="1138587"/>
    <lineage>
        <taxon>Bacteria</taxon>
        <taxon>Bacillati</taxon>
        <taxon>Actinomycetota</taxon>
        <taxon>Actinomycetes</taxon>
        <taxon>Micrococcales</taxon>
        <taxon>Cellulomonadaceae</taxon>
        <taxon>Paraoerskovia</taxon>
    </lineage>
</organism>
<name>A0ABM8G5J2_9CELL</name>
<dbReference type="RefSeq" id="WP_286217661.1">
    <property type="nucleotide sequence ID" value="NZ_AP027729.1"/>
</dbReference>
<dbReference type="EMBL" id="AP027729">
    <property type="protein sequence ID" value="BDZ43421.1"/>
    <property type="molecule type" value="Genomic_DNA"/>
</dbReference>
<proteinExistence type="predicted"/>
<dbReference type="Proteomes" id="UP001321475">
    <property type="component" value="Chromosome"/>
</dbReference>
<accession>A0ABM8G5J2</accession>
<keyword evidence="2" id="KW-0378">Hydrolase</keyword>
<evidence type="ECO:0000313" key="2">
    <source>
        <dbReference type="EMBL" id="BDZ43421.1"/>
    </source>
</evidence>
<feature type="domain" description="AB hydrolase-1" evidence="1">
    <location>
        <begin position="40"/>
        <end position="152"/>
    </location>
</feature>
<evidence type="ECO:0000313" key="3">
    <source>
        <dbReference type="Proteomes" id="UP001321475"/>
    </source>
</evidence>
<dbReference type="InterPro" id="IPR000073">
    <property type="entry name" value="AB_hydrolase_1"/>
</dbReference>
<dbReference type="SUPFAM" id="SSF53474">
    <property type="entry name" value="alpha/beta-Hydrolases"/>
    <property type="match status" value="1"/>
</dbReference>
<protein>
    <submittedName>
        <fullName evidence="2">Hydrolase</fullName>
    </submittedName>
</protein>
<dbReference type="Gene3D" id="3.40.50.1820">
    <property type="entry name" value="alpha/beta hydrolase"/>
    <property type="match status" value="1"/>
</dbReference>
<dbReference type="InterPro" id="IPR029058">
    <property type="entry name" value="AB_hydrolase_fold"/>
</dbReference>
<dbReference type="GO" id="GO:0016787">
    <property type="term" value="F:hydrolase activity"/>
    <property type="evidence" value="ECO:0007669"/>
    <property type="project" value="UniProtKB-KW"/>
</dbReference>
<keyword evidence="3" id="KW-1185">Reference proteome</keyword>
<reference evidence="3" key="1">
    <citation type="journal article" date="2019" name="Int. J. Syst. Evol. Microbiol.">
        <title>The Global Catalogue of Microorganisms (GCM) 10K type strain sequencing project: providing services to taxonomists for standard genome sequencing and annotation.</title>
        <authorList>
            <consortium name="The Broad Institute Genomics Platform"/>
            <consortium name="The Broad Institute Genome Sequencing Center for Infectious Disease"/>
            <person name="Wu L."/>
            <person name="Ma J."/>
        </authorList>
    </citation>
    <scope>NUCLEOTIDE SEQUENCE [LARGE SCALE GENOMIC DNA]</scope>
    <source>
        <strain evidence="3">NBRC 108565</strain>
    </source>
</reference>
<dbReference type="Pfam" id="PF00561">
    <property type="entry name" value="Abhydrolase_1"/>
    <property type="match status" value="1"/>
</dbReference>